<gene>
    <name evidence="1" type="ORF">Lalb_Chr17g0335981</name>
</gene>
<evidence type="ECO:0000313" key="1">
    <source>
        <dbReference type="EMBL" id="KAE9595180.1"/>
    </source>
</evidence>
<dbReference type="EMBL" id="WOCE01000017">
    <property type="protein sequence ID" value="KAE9595180.1"/>
    <property type="molecule type" value="Genomic_DNA"/>
</dbReference>
<accession>A0A6A5LM36</accession>
<protein>
    <submittedName>
        <fullName evidence="1">Uncharacterized protein</fullName>
    </submittedName>
</protein>
<dbReference type="AlphaFoldDB" id="A0A6A5LM36"/>
<evidence type="ECO:0000313" key="2">
    <source>
        <dbReference type="Proteomes" id="UP000447434"/>
    </source>
</evidence>
<comment type="caution">
    <text evidence="1">The sequence shown here is derived from an EMBL/GenBank/DDBJ whole genome shotgun (WGS) entry which is preliminary data.</text>
</comment>
<name>A0A6A5LM36_LUPAL</name>
<dbReference type="OrthoDB" id="764584at2759"/>
<dbReference type="PANTHER" id="PTHR33702:SF16">
    <property type="match status" value="1"/>
</dbReference>
<reference evidence="2" key="1">
    <citation type="journal article" date="2020" name="Nat. Commun.">
        <title>Genome sequence of the cluster root forming white lupin.</title>
        <authorList>
            <person name="Hufnagel B."/>
            <person name="Marques A."/>
            <person name="Soriano A."/>
            <person name="Marques L."/>
            <person name="Divol F."/>
            <person name="Doumas P."/>
            <person name="Sallet E."/>
            <person name="Mancinotti D."/>
            <person name="Carrere S."/>
            <person name="Marande W."/>
            <person name="Arribat S."/>
            <person name="Keller J."/>
            <person name="Huneau C."/>
            <person name="Blein T."/>
            <person name="Aime D."/>
            <person name="Laguerre M."/>
            <person name="Taylor J."/>
            <person name="Schubert V."/>
            <person name="Nelson M."/>
            <person name="Geu-Flores F."/>
            <person name="Crespi M."/>
            <person name="Gallardo-Guerrero K."/>
            <person name="Delaux P.-M."/>
            <person name="Salse J."/>
            <person name="Berges H."/>
            <person name="Guyot R."/>
            <person name="Gouzy J."/>
            <person name="Peret B."/>
        </authorList>
    </citation>
    <scope>NUCLEOTIDE SEQUENCE [LARGE SCALE GENOMIC DNA]</scope>
    <source>
        <strain evidence="2">cv. Amiga</strain>
    </source>
</reference>
<keyword evidence="2" id="KW-1185">Reference proteome</keyword>
<dbReference type="Proteomes" id="UP000447434">
    <property type="component" value="Chromosome 17"/>
</dbReference>
<proteinExistence type="predicted"/>
<organism evidence="1 2">
    <name type="scientific">Lupinus albus</name>
    <name type="common">White lupine</name>
    <name type="synonym">Lupinus termis</name>
    <dbReference type="NCBI Taxonomy" id="3870"/>
    <lineage>
        <taxon>Eukaryota</taxon>
        <taxon>Viridiplantae</taxon>
        <taxon>Streptophyta</taxon>
        <taxon>Embryophyta</taxon>
        <taxon>Tracheophyta</taxon>
        <taxon>Spermatophyta</taxon>
        <taxon>Magnoliopsida</taxon>
        <taxon>eudicotyledons</taxon>
        <taxon>Gunneridae</taxon>
        <taxon>Pentapetalae</taxon>
        <taxon>rosids</taxon>
        <taxon>fabids</taxon>
        <taxon>Fabales</taxon>
        <taxon>Fabaceae</taxon>
        <taxon>Papilionoideae</taxon>
        <taxon>50 kb inversion clade</taxon>
        <taxon>genistoids sensu lato</taxon>
        <taxon>core genistoids</taxon>
        <taxon>Genisteae</taxon>
        <taxon>Lupinus</taxon>
    </lineage>
</organism>
<sequence length="136" mass="15857">MEMESLLPKPSYGGIKRYLRRRCHVDVGANTGGKKVKVIRLRRCPHRYWRIRPITRVRWVMGSPLKMLAKLKDGYRNIMLRLESNLGAKNNDKIFGGNRISKACQVFKGYSIDEFEARLIYEISKTLVASHELYPM</sequence>
<dbReference type="PANTHER" id="PTHR33702">
    <property type="entry name" value="BNAA09G40010D PROTEIN"/>
    <property type="match status" value="1"/>
</dbReference>